<dbReference type="Pfam" id="PF09852">
    <property type="entry name" value="DUF2079"/>
    <property type="match status" value="1"/>
</dbReference>
<keyword evidence="2" id="KW-0472">Membrane</keyword>
<feature type="compositionally biased region" description="Basic and acidic residues" evidence="1">
    <location>
        <begin position="399"/>
        <end position="413"/>
    </location>
</feature>
<accession>S2W850</accession>
<feature type="transmembrane region" description="Helical" evidence="2">
    <location>
        <begin position="128"/>
        <end position="146"/>
    </location>
</feature>
<evidence type="ECO:0000256" key="2">
    <source>
        <dbReference type="SAM" id="Phobius"/>
    </source>
</evidence>
<organism evidence="3 4">
    <name type="scientific">Actinotignum schaalii FB123-CNA-2</name>
    <dbReference type="NCBI Taxonomy" id="883067"/>
    <lineage>
        <taxon>Bacteria</taxon>
        <taxon>Bacillati</taxon>
        <taxon>Actinomycetota</taxon>
        <taxon>Actinomycetes</taxon>
        <taxon>Actinomycetales</taxon>
        <taxon>Actinomycetaceae</taxon>
        <taxon>Actinotignum</taxon>
    </lineage>
</organism>
<proteinExistence type="predicted"/>
<dbReference type="OrthoDB" id="5240834at2"/>
<evidence type="ECO:0000256" key="1">
    <source>
        <dbReference type="SAM" id="MobiDB-lite"/>
    </source>
</evidence>
<dbReference type="eggNOG" id="COG3463">
    <property type="taxonomic scope" value="Bacteria"/>
</dbReference>
<dbReference type="Proteomes" id="UP000014393">
    <property type="component" value="Unassembled WGS sequence"/>
</dbReference>
<keyword evidence="2" id="KW-0812">Transmembrane</keyword>
<dbReference type="EMBL" id="AGWM01000002">
    <property type="protein sequence ID" value="EPD28762.1"/>
    <property type="molecule type" value="Genomic_DNA"/>
</dbReference>
<feature type="transmembrane region" description="Helical" evidence="2">
    <location>
        <begin position="25"/>
        <end position="44"/>
    </location>
</feature>
<feature type="compositionally biased region" description="Polar residues" evidence="1">
    <location>
        <begin position="414"/>
        <end position="424"/>
    </location>
</feature>
<feature type="transmembrane region" description="Helical" evidence="2">
    <location>
        <begin position="193"/>
        <end position="211"/>
    </location>
</feature>
<protein>
    <recommendedName>
        <fullName evidence="5">DUF2079 domain-containing protein</fullName>
    </recommendedName>
</protein>
<evidence type="ECO:0008006" key="5">
    <source>
        <dbReference type="Google" id="ProtNLM"/>
    </source>
</evidence>
<feature type="transmembrane region" description="Helical" evidence="2">
    <location>
        <begin position="88"/>
        <end position="108"/>
    </location>
</feature>
<sequence>MMALRTAPARTATWYRPLRTDPAPYLVALGSFILFTAFSLHQWASLQTSSWDLGIFTQLAQRYAHLEAPIVDIKGPGFNLWGDHFHPILVVLGPIFALWPSGATLLIVQNALFAVSAIPLTRLARARCGAGAGTAFGLLYAVSWGLSAAVAAQFHEIAFAVPLLAYGLTAWVEGRYRRAALPLGILVFVKEDLGLTLIAFGVAALLAEFFAQRRAVCGAAVQNSSAPGAGRNVTETARGVTEQHDDAAPQRRGPAPRARLATAWRTPAGRCAVGLAIWGAVWFVLSIWVLLPAFNPDGAWDYTDRLTGDAGFFTGARTKLITLAVLLGSAGVVGLTSPWILLMIPTLAWRFTGNVEYYWGLDWHYSAVLMPIATIALLDGLGRLERSIRLRARRGHAEQATHGECTPRGERATRSGSGTRSECSARSGHVKRGLIALALATSLIATLIGTRTNAVGWWIQGRYDGASAEERAGAREALAAVPDGSHVVTDIHMLAYLVPNNTVYWEGTRGNAGANAVVFAPQSKAKHGDAQQILNWASTTFGGTWHIASDKGGYVTVLPGEAPAREEGK</sequence>
<feature type="transmembrane region" description="Helical" evidence="2">
    <location>
        <begin position="272"/>
        <end position="291"/>
    </location>
</feature>
<dbReference type="InterPro" id="IPR018650">
    <property type="entry name" value="STSV1_Orf64"/>
</dbReference>
<feature type="transmembrane region" description="Helical" evidence="2">
    <location>
        <begin position="434"/>
        <end position="459"/>
    </location>
</feature>
<dbReference type="RefSeq" id="WP_016441936.1">
    <property type="nucleotide sequence ID" value="NZ_KE150262.1"/>
</dbReference>
<feature type="region of interest" description="Disordered" evidence="1">
    <location>
        <begin position="399"/>
        <end position="424"/>
    </location>
</feature>
<reference evidence="3 4" key="1">
    <citation type="submission" date="2013-05" db="EMBL/GenBank/DDBJ databases">
        <title>The Genome Sequence of Actinobaculum schaalii FB123-CNA2.</title>
        <authorList>
            <consortium name="The Broad Institute Genomics Platform"/>
            <person name="Earl A."/>
            <person name="Ward D."/>
            <person name="Feldgarden M."/>
            <person name="Gevers D."/>
            <person name="Saerens B."/>
            <person name="Vaneechoutte M."/>
            <person name="Walker B."/>
            <person name="Young S."/>
            <person name="Zeng Q."/>
            <person name="Gargeya S."/>
            <person name="Fitzgerald M."/>
            <person name="Haas B."/>
            <person name="Abouelleil A."/>
            <person name="Allen A.W."/>
            <person name="Alvarado L."/>
            <person name="Arachchi H.M."/>
            <person name="Berlin A.M."/>
            <person name="Chapman S.B."/>
            <person name="Gainer-Dewar J."/>
            <person name="Goldberg J."/>
            <person name="Griggs A."/>
            <person name="Gujja S."/>
            <person name="Hansen M."/>
            <person name="Howarth C."/>
            <person name="Imamovic A."/>
            <person name="Ireland A."/>
            <person name="Larimer J."/>
            <person name="McCowan C."/>
            <person name="Murphy C."/>
            <person name="Pearson M."/>
            <person name="Poon T.W."/>
            <person name="Priest M."/>
            <person name="Roberts A."/>
            <person name="Saif S."/>
            <person name="Shea T."/>
            <person name="Sisk P."/>
            <person name="Sykes S."/>
            <person name="Wortman J."/>
            <person name="Nusbaum C."/>
            <person name="Birren B."/>
        </authorList>
    </citation>
    <scope>NUCLEOTIDE SEQUENCE [LARGE SCALE GENOMIC DNA]</scope>
    <source>
        <strain evidence="3 4">FB123-CNA-2</strain>
    </source>
</reference>
<dbReference type="PATRIC" id="fig|883067.3.peg.293"/>
<dbReference type="HOGENOM" id="CLU_029114_0_0_11"/>
<keyword evidence="4" id="KW-1185">Reference proteome</keyword>
<dbReference type="AlphaFoldDB" id="S2W850"/>
<comment type="caution">
    <text evidence="3">The sequence shown here is derived from an EMBL/GenBank/DDBJ whole genome shotgun (WGS) entry which is preliminary data.</text>
</comment>
<evidence type="ECO:0000313" key="3">
    <source>
        <dbReference type="EMBL" id="EPD28762.1"/>
    </source>
</evidence>
<evidence type="ECO:0000313" key="4">
    <source>
        <dbReference type="Proteomes" id="UP000014393"/>
    </source>
</evidence>
<keyword evidence="2" id="KW-1133">Transmembrane helix</keyword>
<feature type="transmembrane region" description="Helical" evidence="2">
    <location>
        <begin position="320"/>
        <end position="344"/>
    </location>
</feature>
<gene>
    <name evidence="3" type="ORF">HMPREF9237_00290</name>
</gene>
<name>S2W850_9ACTO</name>